<name>A0AAV4BRB7_9GAST</name>
<evidence type="ECO:0008006" key="3">
    <source>
        <dbReference type="Google" id="ProtNLM"/>
    </source>
</evidence>
<reference evidence="1 2" key="1">
    <citation type="journal article" date="2021" name="Elife">
        <title>Chloroplast acquisition without the gene transfer in kleptoplastic sea slugs, Plakobranchus ocellatus.</title>
        <authorList>
            <person name="Maeda T."/>
            <person name="Takahashi S."/>
            <person name="Yoshida T."/>
            <person name="Shimamura S."/>
            <person name="Takaki Y."/>
            <person name="Nagai Y."/>
            <person name="Toyoda A."/>
            <person name="Suzuki Y."/>
            <person name="Arimoto A."/>
            <person name="Ishii H."/>
            <person name="Satoh N."/>
            <person name="Nishiyama T."/>
            <person name="Hasebe M."/>
            <person name="Maruyama T."/>
            <person name="Minagawa J."/>
            <person name="Obokata J."/>
            <person name="Shigenobu S."/>
        </authorList>
    </citation>
    <scope>NUCLEOTIDE SEQUENCE [LARGE SCALE GENOMIC DNA]</scope>
</reference>
<organism evidence="1 2">
    <name type="scientific">Plakobranchus ocellatus</name>
    <dbReference type="NCBI Taxonomy" id="259542"/>
    <lineage>
        <taxon>Eukaryota</taxon>
        <taxon>Metazoa</taxon>
        <taxon>Spiralia</taxon>
        <taxon>Lophotrochozoa</taxon>
        <taxon>Mollusca</taxon>
        <taxon>Gastropoda</taxon>
        <taxon>Heterobranchia</taxon>
        <taxon>Euthyneura</taxon>
        <taxon>Panpulmonata</taxon>
        <taxon>Sacoglossa</taxon>
        <taxon>Placobranchoidea</taxon>
        <taxon>Plakobranchidae</taxon>
        <taxon>Plakobranchus</taxon>
    </lineage>
</organism>
<gene>
    <name evidence="1" type="ORF">PoB_004832000</name>
</gene>
<accession>A0AAV4BRB7</accession>
<dbReference type="Proteomes" id="UP000735302">
    <property type="component" value="Unassembled WGS sequence"/>
</dbReference>
<keyword evidence="2" id="KW-1185">Reference proteome</keyword>
<evidence type="ECO:0000313" key="2">
    <source>
        <dbReference type="Proteomes" id="UP000735302"/>
    </source>
</evidence>
<comment type="caution">
    <text evidence="1">The sequence shown here is derived from an EMBL/GenBank/DDBJ whole genome shotgun (WGS) entry which is preliminary data.</text>
</comment>
<dbReference type="EMBL" id="BLXT01005284">
    <property type="protein sequence ID" value="GFO21815.1"/>
    <property type="molecule type" value="Genomic_DNA"/>
</dbReference>
<proteinExistence type="predicted"/>
<dbReference type="AlphaFoldDB" id="A0AAV4BRB7"/>
<evidence type="ECO:0000313" key="1">
    <source>
        <dbReference type="EMBL" id="GFO21815.1"/>
    </source>
</evidence>
<sequence>MGCDVPELSDLWRGQPASVPGAVKRMVCMSCRGDTGCLEERLRYSGGSNTSSCNGTGPFIITHLIFKCPCCLLDVETPNHDDEVLFHVCTWPILLYCLCKSIQRLTHGENMSLCNYQQFCVCYHYVHRMPNQ</sequence>
<protein>
    <recommendedName>
        <fullName evidence="3">Headcase middle domain-containing protein</fullName>
    </recommendedName>
</protein>